<evidence type="ECO:0000256" key="7">
    <source>
        <dbReference type="ARBA" id="ARBA00023136"/>
    </source>
</evidence>
<dbReference type="Pfam" id="PF00795">
    <property type="entry name" value="CN_hydrolase"/>
    <property type="match status" value="1"/>
</dbReference>
<sequence>MKSSNLPRIVAIMLLLVIFGISIWRISILPLWGWWPLVMLLSFWSVLILFFFPKEAEKRKWLGAASLSGVMLGLGFPPSPLTWIVAFAWIPLLDVENGIFQKKDKVSPSQIFFYAFHAFIIWNIIATFWVTNTAFIAGIIANFLNAFLMTTVVVIIHFVGRRLPVRWFFVIFISFWISFEYIHHHWDLLWPWLTLGNALAEYPWAVQWYEYTGTFGGSLWILLLNVVGYSMIQRWLHAKPLRVGLYVGLFFIPILFSLTLWFTTKPGDAKPVSVTIVQPNFEPHYEKFTIPERTQLKRFLELSRQSVDSLSSYLVFPETSFEGVQINGNVDNPVVDLFQHFIDSFPQLHLVAGITSYRILKRNELENTNFRIHISPREDTTYWDVQNSAIQLSSGTKDLQVYFKSKLVPGPEMFPFKAVLFFLKPIIVSLGGSYEGLTEQPERSVFKGGPLNVGPIICYESIFGEYTGGYVKNGATAFFIVTNDGWWDNTPGHIQHLKLGALRAIEHRRPIARSANTGISCFIDIRGQIHQATQYGVAAAIKGEIIPETRITLYTRFGDLIAKGMVLFSILTLSMFAYQMVRRK</sequence>
<dbReference type="InterPro" id="IPR004563">
    <property type="entry name" value="Apolipo_AcylTrfase"/>
</dbReference>
<keyword evidence="5 9" id="KW-0812">Transmembrane</keyword>
<keyword evidence="4 9" id="KW-0808">Transferase</keyword>
<comment type="function">
    <text evidence="9">Catalyzes the phospholipid dependent N-acylation of the N-terminal cysteine of apolipoprotein, the last step in lipoprotein maturation.</text>
</comment>
<organism evidence="11 12">
    <name type="scientific">Candidatus Opimibacter skivensis</name>
    <dbReference type="NCBI Taxonomy" id="2982028"/>
    <lineage>
        <taxon>Bacteria</taxon>
        <taxon>Pseudomonadati</taxon>
        <taxon>Bacteroidota</taxon>
        <taxon>Saprospiria</taxon>
        <taxon>Saprospirales</taxon>
        <taxon>Saprospiraceae</taxon>
        <taxon>Candidatus Opimibacter</taxon>
    </lineage>
</organism>
<dbReference type="InterPro" id="IPR003010">
    <property type="entry name" value="C-N_Hydrolase"/>
</dbReference>
<dbReference type="NCBIfam" id="TIGR00546">
    <property type="entry name" value="lnt"/>
    <property type="match status" value="1"/>
</dbReference>
<keyword evidence="3 9" id="KW-1003">Cell membrane</keyword>
<evidence type="ECO:0000313" key="11">
    <source>
        <dbReference type="EMBL" id="MBK9981698.1"/>
    </source>
</evidence>
<dbReference type="EMBL" id="JADKGY010000001">
    <property type="protein sequence ID" value="MBK9981698.1"/>
    <property type="molecule type" value="Genomic_DNA"/>
</dbReference>
<dbReference type="Gene3D" id="3.60.110.10">
    <property type="entry name" value="Carbon-nitrogen hydrolase"/>
    <property type="match status" value="1"/>
</dbReference>
<comment type="similarity">
    <text evidence="2 9">Belongs to the CN hydrolase family. Apolipoprotein N-acyltransferase subfamily.</text>
</comment>
<evidence type="ECO:0000256" key="6">
    <source>
        <dbReference type="ARBA" id="ARBA00022989"/>
    </source>
</evidence>
<comment type="pathway">
    <text evidence="9">Protein modification; lipoprotein biosynthesis (N-acyl transfer).</text>
</comment>
<dbReference type="PROSITE" id="PS50263">
    <property type="entry name" value="CN_HYDROLASE"/>
    <property type="match status" value="1"/>
</dbReference>
<feature type="transmembrane region" description="Helical" evidence="9">
    <location>
        <begin position="9"/>
        <end position="26"/>
    </location>
</feature>
<evidence type="ECO:0000256" key="4">
    <source>
        <dbReference type="ARBA" id="ARBA00022679"/>
    </source>
</evidence>
<dbReference type="GO" id="GO:0016410">
    <property type="term" value="F:N-acyltransferase activity"/>
    <property type="evidence" value="ECO:0007669"/>
    <property type="project" value="UniProtKB-UniRule"/>
</dbReference>
<keyword evidence="6 9" id="KW-1133">Transmembrane helix</keyword>
<reference evidence="11 12" key="1">
    <citation type="submission" date="2020-10" db="EMBL/GenBank/DDBJ databases">
        <title>Connecting structure to function with the recovery of over 1000 high-quality activated sludge metagenome-assembled genomes encoding full-length rRNA genes using long-read sequencing.</title>
        <authorList>
            <person name="Singleton C.M."/>
            <person name="Petriglieri F."/>
            <person name="Kristensen J.M."/>
            <person name="Kirkegaard R.H."/>
            <person name="Michaelsen T.Y."/>
            <person name="Andersen M.H."/>
            <person name="Karst S.M."/>
            <person name="Dueholm M.S."/>
            <person name="Nielsen P.H."/>
            <person name="Albertsen M."/>
        </authorList>
    </citation>
    <scope>NUCLEOTIDE SEQUENCE [LARGE SCALE GENOMIC DNA]</scope>
    <source>
        <strain evidence="11">Ribe_18-Q3-R11-54_MAXAC.273</strain>
    </source>
</reference>
<evidence type="ECO:0000256" key="5">
    <source>
        <dbReference type="ARBA" id="ARBA00022692"/>
    </source>
</evidence>
<dbReference type="SUPFAM" id="SSF56317">
    <property type="entry name" value="Carbon-nitrogen hydrolase"/>
    <property type="match status" value="1"/>
</dbReference>
<feature type="transmembrane region" description="Helical" evidence="9">
    <location>
        <begin position="167"/>
        <end position="186"/>
    </location>
</feature>
<dbReference type="AlphaFoldDB" id="A0A9D7STH6"/>
<feature type="transmembrane region" description="Helical" evidence="9">
    <location>
        <begin position="32"/>
        <end position="52"/>
    </location>
</feature>
<evidence type="ECO:0000256" key="2">
    <source>
        <dbReference type="ARBA" id="ARBA00010065"/>
    </source>
</evidence>
<accession>A0A9D7STH6</accession>
<evidence type="ECO:0000313" key="12">
    <source>
        <dbReference type="Proteomes" id="UP000808337"/>
    </source>
</evidence>
<feature type="domain" description="CN hydrolase" evidence="10">
    <location>
        <begin position="272"/>
        <end position="547"/>
    </location>
</feature>
<dbReference type="PANTHER" id="PTHR38686">
    <property type="entry name" value="APOLIPOPROTEIN N-ACYLTRANSFERASE"/>
    <property type="match status" value="1"/>
</dbReference>
<feature type="transmembrane region" description="Helical" evidence="9">
    <location>
        <begin position="560"/>
        <end position="578"/>
    </location>
</feature>
<comment type="subcellular location">
    <subcellularLocation>
        <location evidence="1 9">Cell membrane</location>
        <topology evidence="1 9">Multi-pass membrane protein</topology>
    </subcellularLocation>
</comment>
<dbReference type="InterPro" id="IPR045378">
    <property type="entry name" value="LNT_N"/>
</dbReference>
<proteinExistence type="inferred from homology"/>
<dbReference type="GO" id="GO:0042158">
    <property type="term" value="P:lipoprotein biosynthetic process"/>
    <property type="evidence" value="ECO:0007669"/>
    <property type="project" value="UniProtKB-UniRule"/>
</dbReference>
<dbReference type="CDD" id="cd07571">
    <property type="entry name" value="ALP_N-acyl_transferase"/>
    <property type="match status" value="1"/>
</dbReference>
<evidence type="ECO:0000256" key="3">
    <source>
        <dbReference type="ARBA" id="ARBA00022475"/>
    </source>
</evidence>
<evidence type="ECO:0000256" key="9">
    <source>
        <dbReference type="HAMAP-Rule" id="MF_01148"/>
    </source>
</evidence>
<evidence type="ECO:0000259" key="10">
    <source>
        <dbReference type="PROSITE" id="PS50263"/>
    </source>
</evidence>
<gene>
    <name evidence="9 11" type="primary">lnt</name>
    <name evidence="11" type="ORF">IPP15_04620</name>
</gene>
<feature type="transmembrane region" description="Helical" evidence="9">
    <location>
        <begin position="112"/>
        <end position="130"/>
    </location>
</feature>
<feature type="transmembrane region" description="Helical" evidence="9">
    <location>
        <begin position="136"/>
        <end position="160"/>
    </location>
</feature>
<dbReference type="PANTHER" id="PTHR38686:SF1">
    <property type="entry name" value="APOLIPOPROTEIN N-ACYLTRANSFERASE"/>
    <property type="match status" value="1"/>
</dbReference>
<dbReference type="GO" id="GO:0005886">
    <property type="term" value="C:plasma membrane"/>
    <property type="evidence" value="ECO:0007669"/>
    <property type="project" value="UniProtKB-SubCell"/>
</dbReference>
<keyword evidence="8 9" id="KW-0012">Acyltransferase</keyword>
<keyword evidence="7 9" id="KW-0472">Membrane</keyword>
<feature type="transmembrane region" description="Helical" evidence="9">
    <location>
        <begin position="206"/>
        <end position="231"/>
    </location>
</feature>
<dbReference type="Pfam" id="PF20154">
    <property type="entry name" value="LNT_N"/>
    <property type="match status" value="1"/>
</dbReference>
<dbReference type="Proteomes" id="UP000808337">
    <property type="component" value="Unassembled WGS sequence"/>
</dbReference>
<comment type="caution">
    <text evidence="11">The sequence shown here is derived from an EMBL/GenBank/DDBJ whole genome shotgun (WGS) entry which is preliminary data.</text>
</comment>
<feature type="transmembrane region" description="Helical" evidence="9">
    <location>
        <begin position="243"/>
        <end position="262"/>
    </location>
</feature>
<dbReference type="InterPro" id="IPR036526">
    <property type="entry name" value="C-N_Hydrolase_sf"/>
</dbReference>
<evidence type="ECO:0000256" key="1">
    <source>
        <dbReference type="ARBA" id="ARBA00004651"/>
    </source>
</evidence>
<comment type="catalytic activity">
    <reaction evidence="9">
        <text>N-terminal S-1,2-diacyl-sn-glyceryl-L-cysteinyl-[lipoprotein] + a glycerophospholipid = N-acyl-S-1,2-diacyl-sn-glyceryl-L-cysteinyl-[lipoprotein] + a 2-acyl-sn-glycero-3-phospholipid + H(+)</text>
        <dbReference type="Rhea" id="RHEA:48228"/>
        <dbReference type="Rhea" id="RHEA-COMP:14681"/>
        <dbReference type="Rhea" id="RHEA-COMP:14684"/>
        <dbReference type="ChEBI" id="CHEBI:15378"/>
        <dbReference type="ChEBI" id="CHEBI:136912"/>
        <dbReference type="ChEBI" id="CHEBI:140656"/>
        <dbReference type="ChEBI" id="CHEBI:140657"/>
        <dbReference type="ChEBI" id="CHEBI:140660"/>
        <dbReference type="EC" id="2.3.1.269"/>
    </reaction>
</comment>
<dbReference type="EC" id="2.3.1.269" evidence="9"/>
<evidence type="ECO:0000256" key="8">
    <source>
        <dbReference type="ARBA" id="ARBA00023315"/>
    </source>
</evidence>
<dbReference type="HAMAP" id="MF_01148">
    <property type="entry name" value="Lnt"/>
    <property type="match status" value="1"/>
</dbReference>
<protein>
    <recommendedName>
        <fullName evidence="9">Apolipoprotein N-acyltransferase</fullName>
        <shortName evidence="9">ALP N-acyltransferase</shortName>
        <ecNumber evidence="9">2.3.1.269</ecNumber>
    </recommendedName>
</protein>
<name>A0A9D7STH6_9BACT</name>